<keyword evidence="3" id="KW-1185">Reference proteome</keyword>
<dbReference type="STRING" id="1314674.A0A0D7BF72"/>
<dbReference type="EMBL" id="KN880496">
    <property type="protein sequence ID" value="KIY68759.1"/>
    <property type="molecule type" value="Genomic_DNA"/>
</dbReference>
<proteinExistence type="predicted"/>
<feature type="domain" description="BTB" evidence="1">
    <location>
        <begin position="34"/>
        <end position="104"/>
    </location>
</feature>
<dbReference type="OrthoDB" id="2665493at2759"/>
<evidence type="ECO:0000259" key="1">
    <source>
        <dbReference type="PROSITE" id="PS50097"/>
    </source>
</evidence>
<dbReference type="Proteomes" id="UP000054007">
    <property type="component" value="Unassembled WGS sequence"/>
</dbReference>
<name>A0A0D7BF72_9AGAR</name>
<organism evidence="2 3">
    <name type="scientific">Cylindrobasidium torrendii FP15055 ss-10</name>
    <dbReference type="NCBI Taxonomy" id="1314674"/>
    <lineage>
        <taxon>Eukaryota</taxon>
        <taxon>Fungi</taxon>
        <taxon>Dikarya</taxon>
        <taxon>Basidiomycota</taxon>
        <taxon>Agaricomycotina</taxon>
        <taxon>Agaricomycetes</taxon>
        <taxon>Agaricomycetidae</taxon>
        <taxon>Agaricales</taxon>
        <taxon>Marasmiineae</taxon>
        <taxon>Physalacriaceae</taxon>
        <taxon>Cylindrobasidium</taxon>
    </lineage>
</organism>
<reference evidence="2 3" key="1">
    <citation type="journal article" date="2015" name="Fungal Genet. Biol.">
        <title>Evolution of novel wood decay mechanisms in Agaricales revealed by the genome sequences of Fistulina hepatica and Cylindrobasidium torrendii.</title>
        <authorList>
            <person name="Floudas D."/>
            <person name="Held B.W."/>
            <person name="Riley R."/>
            <person name="Nagy L.G."/>
            <person name="Koehler G."/>
            <person name="Ransdell A.S."/>
            <person name="Younus H."/>
            <person name="Chow J."/>
            <person name="Chiniquy J."/>
            <person name="Lipzen A."/>
            <person name="Tritt A."/>
            <person name="Sun H."/>
            <person name="Haridas S."/>
            <person name="LaButti K."/>
            <person name="Ohm R.A."/>
            <person name="Kues U."/>
            <person name="Blanchette R.A."/>
            <person name="Grigoriev I.V."/>
            <person name="Minto R.E."/>
            <person name="Hibbett D.S."/>
        </authorList>
    </citation>
    <scope>NUCLEOTIDE SEQUENCE [LARGE SCALE GENOMIC DNA]</scope>
    <source>
        <strain evidence="2 3">FP15055 ss-10</strain>
    </source>
</reference>
<gene>
    <name evidence="2" type="ORF">CYLTODRAFT_489485</name>
</gene>
<dbReference type="PROSITE" id="PS50097">
    <property type="entry name" value="BTB"/>
    <property type="match status" value="1"/>
</dbReference>
<dbReference type="AlphaFoldDB" id="A0A0D7BF72"/>
<sequence length="329" mass="35828">MAHNVNRPSRPQASSNGASHLIIASAPFDTSTGSDIALRTSDNTVFFFQKCLLTLASPFFANLLSDGIPDKTFRGLPLCPVHDDSGTMHFILSLCSPNHISMEDLLAAVSAHPILSSLDKYIMNGARQRLLKTFEGGAAALINDSPFCAFGIARALGQDTIALQAAQQLLCIPMNEWATSDEAVVTSSDHLRLVQYFLHCGQAAVSAANIGICSLGHCDICHQYIPSHHSGLSLGSRVVHLRVNDRFLDYNGMERLQSILLARDTYRQCPGTRELPQDLIARICEVVKSTCVPPLDFATVHKSLNLTLEAMYDRINAAIDNVPLELDDV</sequence>
<protein>
    <recommendedName>
        <fullName evidence="1">BTB domain-containing protein</fullName>
    </recommendedName>
</protein>
<dbReference type="InterPro" id="IPR000210">
    <property type="entry name" value="BTB/POZ_dom"/>
</dbReference>
<evidence type="ECO:0000313" key="3">
    <source>
        <dbReference type="Proteomes" id="UP000054007"/>
    </source>
</evidence>
<evidence type="ECO:0000313" key="2">
    <source>
        <dbReference type="EMBL" id="KIY68759.1"/>
    </source>
</evidence>
<accession>A0A0D7BF72</accession>